<sequence length="64" mass="7391">MRVYCIALLRNLSSQMPGNTRWNVAAKCWYWRKISHWWGDDQRAAGGSGHRPVTFSRSKRPVSG</sequence>
<name>A0A7D5TBL5_9GAMM</name>
<protein>
    <submittedName>
        <fullName evidence="1">Uncharacterized protein</fullName>
    </submittedName>
</protein>
<evidence type="ECO:0000313" key="2">
    <source>
        <dbReference type="Proteomes" id="UP000042738"/>
    </source>
</evidence>
<evidence type="ECO:0000313" key="1">
    <source>
        <dbReference type="EMBL" id="QLH63519.1"/>
    </source>
</evidence>
<dbReference type="RefSeq" id="WP_152609183.1">
    <property type="nucleotide sequence ID" value="NZ_CAXKXZ010000004.1"/>
</dbReference>
<dbReference type="Proteomes" id="UP000042738">
    <property type="component" value="Chromosome"/>
</dbReference>
<dbReference type="EMBL" id="CP050855">
    <property type="protein sequence ID" value="QLH63519.1"/>
    <property type="molecule type" value="Genomic_DNA"/>
</dbReference>
<proteinExistence type="predicted"/>
<dbReference type="AlphaFoldDB" id="A0A7D5TBL5"/>
<dbReference type="GeneID" id="93737220"/>
<reference evidence="1 2" key="1">
    <citation type="journal article" date="2014" name="Genome Announc.">
        <title>Whole-Genome Sequence of Serratia symbiotica Strain CWBI-2.3T, a Free-Living Symbiont of the Black Bean Aphid Aphis fabae.</title>
        <authorList>
            <person name="Foray V."/>
            <person name="Grigorescu A.S."/>
            <person name="Sabri A."/>
            <person name="Haubruge E."/>
            <person name="Lognay G."/>
            <person name="Francis F."/>
            <person name="Fauconnier M.L."/>
            <person name="Hance T."/>
            <person name="Thonart P."/>
        </authorList>
    </citation>
    <scope>NUCLEOTIDE SEQUENCE [LARGE SCALE GENOMIC DNA]</scope>
    <source>
        <strain evidence="1">CWBI-2.3</strain>
    </source>
</reference>
<accession>A0A7D5TBL5</accession>
<gene>
    <name evidence="1" type="ORF">SYMBAF_12010</name>
</gene>
<organism evidence="1 2">
    <name type="scientific">Serratia symbiotica</name>
    <dbReference type="NCBI Taxonomy" id="138074"/>
    <lineage>
        <taxon>Bacteria</taxon>
        <taxon>Pseudomonadati</taxon>
        <taxon>Pseudomonadota</taxon>
        <taxon>Gammaproteobacteria</taxon>
        <taxon>Enterobacterales</taxon>
        <taxon>Yersiniaceae</taxon>
        <taxon>Serratia</taxon>
    </lineage>
</organism>